<accession>A0A9W6L4V1</accession>
<dbReference type="Pfam" id="PF22691">
    <property type="entry name" value="Thiolase_C_1"/>
    <property type="match status" value="1"/>
</dbReference>
<dbReference type="CDD" id="cd00829">
    <property type="entry name" value="SCP-x_thiolase"/>
    <property type="match status" value="1"/>
</dbReference>
<dbReference type="RefSeq" id="WP_037042659.1">
    <property type="nucleotide sequence ID" value="NZ_BAAAUZ010000009.1"/>
</dbReference>
<dbReference type="PANTHER" id="PTHR42870:SF1">
    <property type="entry name" value="NON-SPECIFIC LIPID-TRANSFER PROTEIN-LIKE 2"/>
    <property type="match status" value="1"/>
</dbReference>
<feature type="domain" description="Thiolase C-terminal" evidence="1">
    <location>
        <begin position="250"/>
        <end position="391"/>
    </location>
</feature>
<evidence type="ECO:0000313" key="2">
    <source>
        <dbReference type="EMBL" id="GLL12960.1"/>
    </source>
</evidence>
<sequence>MTGTGLNSAIAGLGLTEMGKVYGRSSTSLAAEAVRLAVADAGLGLGDLDGLLVSAGVKQDVNVNLAAVLGLHDLAVLNQVNAYGATAGVMVAQAAQAIAAGAATTVACVFADTPLKPKQSAGAAWGSGAKRPGAPRNLRGMAGWSVNSGATNPNILYALCARRHMERYGTTSEQLAEIAVAQRAWAVHNPLAQMREPLTVADHQASRWIADPLHLLDCCLVSNGAVAVVVTAADRAASLAQPPVHVWGYGQAHAPRRMHAGSDWGLVTPAGRSGPAAMRMAGIGVDDVDVAELYDCYTYTVLVTLEDYGFCAKGEGGAFVSDGRLAPGGKLACNTGGGQLSSYYMWGFTPLSEAVIQARGDGGVRQAPRNDVVLVSGNGGILEHHSTLVLSPHERGPHERTAA</sequence>
<reference evidence="2" key="1">
    <citation type="journal article" date="2014" name="Int. J. Syst. Evol. Microbiol.">
        <title>Complete genome sequence of Corynebacterium casei LMG S-19264T (=DSM 44701T), isolated from a smear-ripened cheese.</title>
        <authorList>
            <consortium name="US DOE Joint Genome Institute (JGI-PGF)"/>
            <person name="Walter F."/>
            <person name="Albersmeier A."/>
            <person name="Kalinowski J."/>
            <person name="Ruckert C."/>
        </authorList>
    </citation>
    <scope>NUCLEOTIDE SEQUENCE</scope>
    <source>
        <strain evidence="2">VKM Ac-1069</strain>
    </source>
</reference>
<dbReference type="InterPro" id="IPR055140">
    <property type="entry name" value="Thiolase_C_2"/>
</dbReference>
<proteinExistence type="predicted"/>
<dbReference type="SUPFAM" id="SSF53901">
    <property type="entry name" value="Thiolase-like"/>
    <property type="match status" value="2"/>
</dbReference>
<organism evidence="2 3">
    <name type="scientific">Pseudonocardia halophobica</name>
    <dbReference type="NCBI Taxonomy" id="29401"/>
    <lineage>
        <taxon>Bacteria</taxon>
        <taxon>Bacillati</taxon>
        <taxon>Actinomycetota</taxon>
        <taxon>Actinomycetes</taxon>
        <taxon>Pseudonocardiales</taxon>
        <taxon>Pseudonocardiaceae</taxon>
        <taxon>Pseudonocardia</taxon>
    </lineage>
</organism>
<name>A0A9W6L4V1_9PSEU</name>
<dbReference type="PANTHER" id="PTHR42870">
    <property type="entry name" value="ACETYL-COA C-ACETYLTRANSFERASE"/>
    <property type="match status" value="1"/>
</dbReference>
<keyword evidence="3" id="KW-1185">Reference proteome</keyword>
<dbReference type="AlphaFoldDB" id="A0A9W6L4V1"/>
<evidence type="ECO:0000259" key="1">
    <source>
        <dbReference type="Pfam" id="PF22691"/>
    </source>
</evidence>
<reference evidence="2" key="2">
    <citation type="submission" date="2023-01" db="EMBL/GenBank/DDBJ databases">
        <authorList>
            <person name="Sun Q."/>
            <person name="Evtushenko L."/>
        </authorList>
    </citation>
    <scope>NUCLEOTIDE SEQUENCE</scope>
    <source>
        <strain evidence="2">VKM Ac-1069</strain>
    </source>
</reference>
<dbReference type="Gene3D" id="3.40.47.10">
    <property type="match status" value="1"/>
</dbReference>
<gene>
    <name evidence="2" type="ORF">GCM10017577_41020</name>
</gene>
<comment type="caution">
    <text evidence="2">The sequence shown here is derived from an EMBL/GenBank/DDBJ whole genome shotgun (WGS) entry which is preliminary data.</text>
</comment>
<dbReference type="Proteomes" id="UP001143463">
    <property type="component" value="Unassembled WGS sequence"/>
</dbReference>
<dbReference type="PIRSF" id="PIRSF000429">
    <property type="entry name" value="Ac-CoA_Ac_transf"/>
    <property type="match status" value="1"/>
</dbReference>
<dbReference type="EMBL" id="BSFQ01000017">
    <property type="protein sequence ID" value="GLL12960.1"/>
    <property type="molecule type" value="Genomic_DNA"/>
</dbReference>
<dbReference type="InterPro" id="IPR002155">
    <property type="entry name" value="Thiolase"/>
</dbReference>
<dbReference type="InterPro" id="IPR016039">
    <property type="entry name" value="Thiolase-like"/>
</dbReference>
<protein>
    <submittedName>
        <fullName evidence="2">Thiolase</fullName>
    </submittedName>
</protein>
<evidence type="ECO:0000313" key="3">
    <source>
        <dbReference type="Proteomes" id="UP001143463"/>
    </source>
</evidence>
<dbReference type="GO" id="GO:0016747">
    <property type="term" value="F:acyltransferase activity, transferring groups other than amino-acyl groups"/>
    <property type="evidence" value="ECO:0007669"/>
    <property type="project" value="InterPro"/>
</dbReference>